<dbReference type="GO" id="GO:0046872">
    <property type="term" value="F:metal ion binding"/>
    <property type="evidence" value="ECO:0007669"/>
    <property type="project" value="UniProtKB-KW"/>
</dbReference>
<keyword evidence="7" id="KW-0546">Nucleotide metabolism</keyword>
<comment type="caution">
    <text evidence="14">The sequence shown here is derived from an EMBL/GenBank/DDBJ whole genome shotgun (WGS) entry which is preliminary data.</text>
</comment>
<dbReference type="CDD" id="cd05400">
    <property type="entry name" value="NT_2-5OAS_ClassI-CCAase"/>
    <property type="match status" value="1"/>
</dbReference>
<dbReference type="GO" id="GO:0016779">
    <property type="term" value="F:nucleotidyltransferase activity"/>
    <property type="evidence" value="ECO:0007669"/>
    <property type="project" value="UniProtKB-KW"/>
</dbReference>
<evidence type="ECO:0000256" key="6">
    <source>
        <dbReference type="ARBA" id="ARBA00022842"/>
    </source>
</evidence>
<keyword evidence="4" id="KW-0547">Nucleotide-binding</keyword>
<dbReference type="InterPro" id="IPR048445">
    <property type="entry name" value="DncV-like_NTFase"/>
</dbReference>
<reference evidence="14" key="1">
    <citation type="submission" date="2022-04" db="EMBL/GenBank/DDBJ databases">
        <authorList>
            <person name="Seo M.-J."/>
        </authorList>
    </citation>
    <scope>NUCLEOTIDE SEQUENCE</scope>
    <source>
        <strain evidence="14">MBLB2552</strain>
    </source>
</reference>
<keyword evidence="11" id="KW-0175">Coiled coil</keyword>
<evidence type="ECO:0000256" key="10">
    <source>
        <dbReference type="ARBA" id="ARBA00048304"/>
    </source>
</evidence>
<protein>
    <recommendedName>
        <fullName evidence="9">Cyclic GMP-AMP synthase</fullName>
    </recommendedName>
</protein>
<keyword evidence="5" id="KW-0067">ATP-binding</keyword>
<proteinExistence type="predicted"/>
<keyword evidence="8" id="KW-0051">Antiviral defense</keyword>
<keyword evidence="15" id="KW-1185">Reference proteome</keyword>
<dbReference type="Proteomes" id="UP001139534">
    <property type="component" value="Unassembled WGS sequence"/>
</dbReference>
<keyword evidence="2" id="KW-0548">Nucleotidyltransferase</keyword>
<gene>
    <name evidence="14" type="ORF">M0651_13845</name>
</gene>
<evidence type="ECO:0000256" key="9">
    <source>
        <dbReference type="ARBA" id="ARBA00044145"/>
    </source>
</evidence>
<organism evidence="14 15">
    <name type="scientific">Paenibacillus mellifer</name>
    <dbReference type="NCBI Taxonomy" id="2937794"/>
    <lineage>
        <taxon>Bacteria</taxon>
        <taxon>Bacillati</taxon>
        <taxon>Bacillota</taxon>
        <taxon>Bacilli</taxon>
        <taxon>Bacillales</taxon>
        <taxon>Paenibacillaceae</taxon>
        <taxon>Paenibacillus</taxon>
    </lineage>
</organism>
<feature type="domain" description="Cyclic GMP-AMP synthase DncV-like nucleotidyltransferase" evidence="13">
    <location>
        <begin position="49"/>
        <end position="126"/>
    </location>
</feature>
<dbReference type="RefSeq" id="WP_248552336.1">
    <property type="nucleotide sequence ID" value="NZ_JALPRK010000012.1"/>
</dbReference>
<evidence type="ECO:0000256" key="4">
    <source>
        <dbReference type="ARBA" id="ARBA00022741"/>
    </source>
</evidence>
<feature type="coiled-coil region" evidence="11">
    <location>
        <begin position="280"/>
        <end position="310"/>
    </location>
</feature>
<evidence type="ECO:0000256" key="5">
    <source>
        <dbReference type="ARBA" id="ARBA00022840"/>
    </source>
</evidence>
<sequence length="345" mass="39162">MSHCQKQFEEFHDNIKLSDEDSILKEKRDIIIERLESKMPKDAKSYSHFNQGSYAMKTGIKPLVEGKYDIDLGLFFDMSKDDVGSPVEAKKWVYDALVGHTNDVTMKTPCVTVTYAAGYHVDVTVYAANNSDDKVYLAKGKLSTPIENQKWDESNPKDLIKEIRNRFPNSDDRKQFRRIIRYLKRWKDVQFSDTANGKPTGIALTSIVYHNIQIKTEVVDLFSGKKEYRDLDAIIHVISSFISQFTTKYELENGEWVPYPFVTVSLPVSPYPNLLEKMTLKQLKVFKDKLEKLLEALEAAKAEVDPSEAAKILKKQFGDSFPVPSKDDTGKKASAPAVIPSSESA</sequence>
<name>A0A9X1Y6V7_9BACL</name>
<dbReference type="EMBL" id="JALPRK010000012">
    <property type="protein sequence ID" value="MCK8488257.1"/>
    <property type="molecule type" value="Genomic_DNA"/>
</dbReference>
<dbReference type="GO" id="GO:0051607">
    <property type="term" value="P:defense response to virus"/>
    <property type="evidence" value="ECO:0007669"/>
    <property type="project" value="UniProtKB-KW"/>
</dbReference>
<evidence type="ECO:0000259" key="13">
    <source>
        <dbReference type="Pfam" id="PF21654"/>
    </source>
</evidence>
<keyword evidence="6" id="KW-0460">Magnesium</keyword>
<evidence type="ECO:0000256" key="3">
    <source>
        <dbReference type="ARBA" id="ARBA00022723"/>
    </source>
</evidence>
<evidence type="ECO:0000256" key="11">
    <source>
        <dbReference type="SAM" id="Coils"/>
    </source>
</evidence>
<evidence type="ECO:0000256" key="2">
    <source>
        <dbReference type="ARBA" id="ARBA00022695"/>
    </source>
</evidence>
<accession>A0A9X1Y6V7</accession>
<dbReference type="AlphaFoldDB" id="A0A9X1Y6V7"/>
<dbReference type="GO" id="GO:0005524">
    <property type="term" value="F:ATP binding"/>
    <property type="evidence" value="ECO:0007669"/>
    <property type="project" value="UniProtKB-KW"/>
</dbReference>
<evidence type="ECO:0000313" key="15">
    <source>
        <dbReference type="Proteomes" id="UP001139534"/>
    </source>
</evidence>
<evidence type="ECO:0000313" key="14">
    <source>
        <dbReference type="EMBL" id="MCK8488257.1"/>
    </source>
</evidence>
<evidence type="ECO:0000256" key="12">
    <source>
        <dbReference type="SAM" id="MobiDB-lite"/>
    </source>
</evidence>
<evidence type="ECO:0000256" key="1">
    <source>
        <dbReference type="ARBA" id="ARBA00022679"/>
    </source>
</evidence>
<evidence type="ECO:0000256" key="8">
    <source>
        <dbReference type="ARBA" id="ARBA00023118"/>
    </source>
</evidence>
<feature type="region of interest" description="Disordered" evidence="12">
    <location>
        <begin position="318"/>
        <end position="345"/>
    </location>
</feature>
<dbReference type="Pfam" id="PF21654">
    <property type="entry name" value="DncV-like_NTFase"/>
    <property type="match status" value="1"/>
</dbReference>
<keyword evidence="1" id="KW-0808">Transferase</keyword>
<dbReference type="GO" id="GO:0009117">
    <property type="term" value="P:nucleotide metabolic process"/>
    <property type="evidence" value="ECO:0007669"/>
    <property type="project" value="UniProtKB-KW"/>
</dbReference>
<comment type="catalytic activity">
    <reaction evidence="10">
        <text>GTP + ATP = 3',3'-cGAMP + 2 diphosphate</text>
        <dbReference type="Rhea" id="RHEA:35647"/>
        <dbReference type="ChEBI" id="CHEBI:30616"/>
        <dbReference type="ChEBI" id="CHEBI:33019"/>
        <dbReference type="ChEBI" id="CHEBI:37565"/>
        <dbReference type="ChEBI" id="CHEBI:71501"/>
    </reaction>
    <physiologicalReaction direction="left-to-right" evidence="10">
        <dbReference type="Rhea" id="RHEA:35648"/>
    </physiologicalReaction>
</comment>
<dbReference type="InterPro" id="IPR006116">
    <property type="entry name" value="NT_2-5OAS_ClassI-CCAase"/>
</dbReference>
<keyword evidence="3" id="KW-0479">Metal-binding</keyword>
<evidence type="ECO:0000256" key="7">
    <source>
        <dbReference type="ARBA" id="ARBA00023080"/>
    </source>
</evidence>